<dbReference type="GO" id="GO:0046872">
    <property type="term" value="F:metal ion binding"/>
    <property type="evidence" value="ECO:0007669"/>
    <property type="project" value="InterPro"/>
</dbReference>
<organism evidence="3">
    <name type="scientific">freshwater metagenome</name>
    <dbReference type="NCBI Taxonomy" id="449393"/>
    <lineage>
        <taxon>unclassified sequences</taxon>
        <taxon>metagenomes</taxon>
        <taxon>ecological metagenomes</taxon>
    </lineage>
</organism>
<proteinExistence type="predicted"/>
<name>A0A094QSC0_9ZZZZ</name>
<dbReference type="Pfam" id="PF07398">
    <property type="entry name" value="MDMPI_C"/>
    <property type="match status" value="1"/>
</dbReference>
<feature type="domain" description="Mycothiol-dependent maleylpyruvate isomerase metal-binding" evidence="2">
    <location>
        <begin position="35"/>
        <end position="135"/>
    </location>
</feature>
<dbReference type="GO" id="GO:0005886">
    <property type="term" value="C:plasma membrane"/>
    <property type="evidence" value="ECO:0007669"/>
    <property type="project" value="TreeGrafter"/>
</dbReference>
<accession>A0A094QSC0</accession>
<dbReference type="AlphaFoldDB" id="A0A094QSC0"/>
<evidence type="ECO:0000259" key="2">
    <source>
        <dbReference type="Pfam" id="PF11716"/>
    </source>
</evidence>
<protein>
    <recommendedName>
        <fullName evidence="4">Mycothiol-dependent maleylpyruvate isomerase metal-binding domain-containing protein</fullName>
    </recommendedName>
</protein>
<evidence type="ECO:0000313" key="3">
    <source>
        <dbReference type="EMBL" id="KGA17591.1"/>
    </source>
</evidence>
<gene>
    <name evidence="3" type="ORF">GM51_10100</name>
</gene>
<evidence type="ECO:0000259" key="1">
    <source>
        <dbReference type="Pfam" id="PF07398"/>
    </source>
</evidence>
<dbReference type="NCBIfam" id="TIGR03083">
    <property type="entry name" value="maleylpyruvate isomerase family mycothiol-dependent enzyme"/>
    <property type="match status" value="1"/>
</dbReference>
<feature type="domain" description="MDMPI C-terminal" evidence="1">
    <location>
        <begin position="149"/>
        <end position="244"/>
    </location>
</feature>
<sequence length="257" mass="28666">MRSVAGTELSREQYLIHLNADYQLLAAAIPETPVEVPSCPGWSTNDLAKHMAHVYLGQAFVVETGSQAENKEHLAPYPRTEDFMEFMSWGFDAITKALDINRPERPTWSWHHSDQSVDFWFRRMAHETVIHRIDAEQAVGAITKIDEALALDGVDEVLDFLPLMGSWPEVPNVDFGIVSIVAKTKNGSKVWDLHFTDKAATVSAAEKPNSAARLVISGDAEAMDLYLWGRIDSSDPRISIKGEGEETFKQLMQVAVL</sequence>
<dbReference type="SUPFAM" id="SSF109854">
    <property type="entry name" value="DinB/YfiT-like putative metalloenzymes"/>
    <property type="match status" value="1"/>
</dbReference>
<dbReference type="EMBL" id="JNSL01000058">
    <property type="protein sequence ID" value="KGA17591.1"/>
    <property type="molecule type" value="Genomic_DNA"/>
</dbReference>
<dbReference type="PANTHER" id="PTHR40758">
    <property type="entry name" value="CONSERVED PROTEIN"/>
    <property type="match status" value="1"/>
</dbReference>
<comment type="caution">
    <text evidence="3">The sequence shown here is derived from an EMBL/GenBank/DDBJ whole genome shotgun (WGS) entry which is preliminary data.</text>
</comment>
<dbReference type="InterPro" id="IPR034660">
    <property type="entry name" value="DinB/YfiT-like"/>
</dbReference>
<dbReference type="InterPro" id="IPR017517">
    <property type="entry name" value="Maleyloyr_isom"/>
</dbReference>
<evidence type="ECO:0008006" key="4">
    <source>
        <dbReference type="Google" id="ProtNLM"/>
    </source>
</evidence>
<dbReference type="InterPro" id="IPR024344">
    <property type="entry name" value="MDMPI_metal-binding"/>
</dbReference>
<dbReference type="InterPro" id="IPR010872">
    <property type="entry name" value="MDMPI_C-term_domain"/>
</dbReference>
<dbReference type="PANTHER" id="PTHR40758:SF1">
    <property type="entry name" value="CONSERVED PROTEIN"/>
    <property type="match status" value="1"/>
</dbReference>
<reference evidence="3" key="1">
    <citation type="submission" date="2014-06" db="EMBL/GenBank/DDBJ databases">
        <title>Key roles for freshwater Actinobacteria revealed by deep metagenomic sequencing.</title>
        <authorList>
            <person name="Ghai R."/>
            <person name="Mizuno C.M."/>
            <person name="Picazo A."/>
            <person name="Camacho A."/>
            <person name="Rodriguez-Valera F."/>
        </authorList>
    </citation>
    <scope>NUCLEOTIDE SEQUENCE</scope>
</reference>
<dbReference type="Pfam" id="PF11716">
    <property type="entry name" value="MDMPI_N"/>
    <property type="match status" value="1"/>
</dbReference>